<dbReference type="GeneID" id="85466884"/>
<sequence>MDVPHCFSIPFSCPSELHNFLHAFHDWVQCFHCKCPVITDLFLTDLSMSPTRRSLGEIEQRSTAIIICMSRYVKHGIRTEILTTPSESALALSASSILRLSHSHPWRHKPAFTLSPSGPSPSKTSTLNFESRPSRPSPSLKSEPMDDDPEFAVTHHAALRVLSS</sequence>
<keyword evidence="3" id="KW-1185">Reference proteome</keyword>
<reference evidence="2" key="1">
    <citation type="submission" date="2021-06" db="EMBL/GenBank/DDBJ databases">
        <title>Comparative genomics, transcriptomics and evolutionary studies reveal genomic signatures of adaptation to plant cell wall in hemibiotrophic fungi.</title>
        <authorList>
            <consortium name="DOE Joint Genome Institute"/>
            <person name="Baroncelli R."/>
            <person name="Diaz J.F."/>
            <person name="Benocci T."/>
            <person name="Peng M."/>
            <person name="Battaglia E."/>
            <person name="Haridas S."/>
            <person name="Andreopoulos W."/>
            <person name="Labutti K."/>
            <person name="Pangilinan J."/>
            <person name="Floch G.L."/>
            <person name="Makela M.R."/>
            <person name="Henrissat B."/>
            <person name="Grigoriev I.V."/>
            <person name="Crouch J.A."/>
            <person name="De Vries R.P."/>
            <person name="Sukno S.A."/>
            <person name="Thon M.R."/>
        </authorList>
    </citation>
    <scope>NUCLEOTIDE SEQUENCE</scope>
    <source>
        <strain evidence="2">CBS 102054</strain>
    </source>
</reference>
<evidence type="ECO:0000313" key="2">
    <source>
        <dbReference type="EMBL" id="KAK1640251.1"/>
    </source>
</evidence>
<evidence type="ECO:0000256" key="1">
    <source>
        <dbReference type="SAM" id="MobiDB-lite"/>
    </source>
</evidence>
<feature type="region of interest" description="Disordered" evidence="1">
    <location>
        <begin position="111"/>
        <end position="150"/>
    </location>
</feature>
<name>A0AAI9ZYL3_9PEZI</name>
<evidence type="ECO:0000313" key="3">
    <source>
        <dbReference type="Proteomes" id="UP001243989"/>
    </source>
</evidence>
<gene>
    <name evidence="2" type="ORF">BDP81DRAFT_160298</name>
</gene>
<feature type="compositionally biased region" description="Low complexity" evidence="1">
    <location>
        <begin position="113"/>
        <end position="126"/>
    </location>
</feature>
<protein>
    <submittedName>
        <fullName evidence="2">Uncharacterized protein</fullName>
    </submittedName>
</protein>
<comment type="caution">
    <text evidence="2">The sequence shown here is derived from an EMBL/GenBank/DDBJ whole genome shotgun (WGS) entry which is preliminary data.</text>
</comment>
<proteinExistence type="predicted"/>
<dbReference type="Proteomes" id="UP001243989">
    <property type="component" value="Unassembled WGS sequence"/>
</dbReference>
<accession>A0AAI9ZYL3</accession>
<dbReference type="EMBL" id="JAHMHQ010000004">
    <property type="protein sequence ID" value="KAK1640251.1"/>
    <property type="molecule type" value="Genomic_DNA"/>
</dbReference>
<dbReference type="AlphaFoldDB" id="A0AAI9ZYL3"/>
<organism evidence="2 3">
    <name type="scientific">Colletotrichum phormii</name>
    <dbReference type="NCBI Taxonomy" id="359342"/>
    <lineage>
        <taxon>Eukaryota</taxon>
        <taxon>Fungi</taxon>
        <taxon>Dikarya</taxon>
        <taxon>Ascomycota</taxon>
        <taxon>Pezizomycotina</taxon>
        <taxon>Sordariomycetes</taxon>
        <taxon>Hypocreomycetidae</taxon>
        <taxon>Glomerellales</taxon>
        <taxon>Glomerellaceae</taxon>
        <taxon>Colletotrichum</taxon>
        <taxon>Colletotrichum acutatum species complex</taxon>
    </lineage>
</organism>
<dbReference type="RefSeq" id="XP_060448858.1">
    <property type="nucleotide sequence ID" value="XM_060582022.1"/>
</dbReference>